<dbReference type="EMBL" id="JAMQJZ010000002">
    <property type="protein sequence ID" value="MDC3419654.1"/>
    <property type="molecule type" value="Genomic_DNA"/>
</dbReference>
<protein>
    <recommendedName>
        <fullName evidence="10">Autoinducer 2 import system permease protein LsrC</fullName>
    </recommendedName>
</protein>
<dbReference type="PANTHER" id="PTHR32196">
    <property type="entry name" value="ABC TRANSPORTER PERMEASE PROTEIN YPHD-RELATED-RELATED"/>
    <property type="match status" value="1"/>
</dbReference>
<dbReference type="CDD" id="cd06579">
    <property type="entry name" value="TM_PBP1_transp_AraH_like"/>
    <property type="match status" value="1"/>
</dbReference>
<dbReference type="InterPro" id="IPR001851">
    <property type="entry name" value="ABC_transp_permease"/>
</dbReference>
<dbReference type="GO" id="GO:0005886">
    <property type="term" value="C:plasma membrane"/>
    <property type="evidence" value="ECO:0007669"/>
    <property type="project" value="UniProtKB-SubCell"/>
</dbReference>
<evidence type="ECO:0000313" key="13">
    <source>
        <dbReference type="Proteomes" id="UP001145072"/>
    </source>
</evidence>
<keyword evidence="6 11" id="KW-0812">Transmembrane</keyword>
<dbReference type="PANTHER" id="PTHR32196:SF29">
    <property type="entry name" value="AUTOINDUCER 2 IMPORT SYSTEM PERMEASE PROTEIN LSRC"/>
    <property type="match status" value="1"/>
</dbReference>
<comment type="subcellular location">
    <subcellularLocation>
        <location evidence="1">Cell membrane</location>
        <topology evidence="1">Multi-pass membrane protein</topology>
    </subcellularLocation>
</comment>
<feature type="transmembrane region" description="Helical" evidence="11">
    <location>
        <begin position="245"/>
        <end position="272"/>
    </location>
</feature>
<organism evidence="12 13">
    <name type="scientific">Aquibacillus koreensis</name>
    <dbReference type="NCBI Taxonomy" id="279446"/>
    <lineage>
        <taxon>Bacteria</taxon>
        <taxon>Bacillati</taxon>
        <taxon>Bacillota</taxon>
        <taxon>Bacilli</taxon>
        <taxon>Bacillales</taxon>
        <taxon>Bacillaceae</taxon>
        <taxon>Aquibacillus</taxon>
    </lineage>
</organism>
<gene>
    <name evidence="12" type="ORF">NC661_04650</name>
</gene>
<keyword evidence="4" id="KW-1003">Cell membrane</keyword>
<sequence length="320" mass="33579">MANIFKRREAPIILFTIVLFCIFSLISSNFLKPDNLGLILTQITTTGLISIGMLMVILFGGIDLSVGSVLAVVATVVGMLVNAGINPFVAALIGMVVGAICGAFNGLFIAWFNIPEIITTLATMFIFRGIAVAISGGEWVTNFPDSFNFFSQGKIIGIPVPIALFATGAIMFGYILSQTRFGRRVYAIGGNKEAAKLAGMSTRKTKFLVYISSGMLTSVAAVIYASQVGSIQASTAGSGIEFTVIAAVLVGGASIFGGVGTMLGTAFGVLLMGMIKNGLVLTQASVYWVDATTGFILILAIIINTVQRSRNLASREGDLV</sequence>
<evidence type="ECO:0000256" key="10">
    <source>
        <dbReference type="ARBA" id="ARBA00039382"/>
    </source>
</evidence>
<keyword evidence="8 11" id="KW-0472">Membrane</keyword>
<reference evidence="12" key="1">
    <citation type="submission" date="2022-06" db="EMBL/GenBank/DDBJ databases">
        <title>Aquibacillus sp. a new bacterium isolated from soil saline samples.</title>
        <authorList>
            <person name="Galisteo C."/>
            <person name="De La Haba R."/>
            <person name="Sanchez-Porro C."/>
            <person name="Ventosa A."/>
        </authorList>
    </citation>
    <scope>NUCLEOTIDE SEQUENCE</scope>
    <source>
        <strain evidence="12">JCM 12387</strain>
    </source>
</reference>
<keyword evidence="7 11" id="KW-1133">Transmembrane helix</keyword>
<dbReference type="RefSeq" id="WP_259866663.1">
    <property type="nucleotide sequence ID" value="NZ_JAMQJZ010000002.1"/>
</dbReference>
<name>A0A9X3WLP5_9BACI</name>
<dbReference type="Pfam" id="PF02653">
    <property type="entry name" value="BPD_transp_2"/>
    <property type="match status" value="1"/>
</dbReference>
<feature type="transmembrane region" description="Helical" evidence="11">
    <location>
        <begin position="12"/>
        <end position="31"/>
    </location>
</feature>
<comment type="subunit">
    <text evidence="2">The complex is composed of two ATP-binding proteins (LsrA), two transmembrane proteins (LsrC and LsrD) and a solute-binding protein (LsrB).</text>
</comment>
<evidence type="ECO:0000313" key="12">
    <source>
        <dbReference type="EMBL" id="MDC3419654.1"/>
    </source>
</evidence>
<keyword evidence="13" id="KW-1185">Reference proteome</keyword>
<evidence type="ECO:0000256" key="6">
    <source>
        <dbReference type="ARBA" id="ARBA00022692"/>
    </source>
</evidence>
<feature type="transmembrane region" description="Helical" evidence="11">
    <location>
        <begin position="117"/>
        <end position="135"/>
    </location>
</feature>
<dbReference type="AlphaFoldDB" id="A0A9X3WLP5"/>
<feature type="transmembrane region" description="Helical" evidence="11">
    <location>
        <begin position="91"/>
        <end position="110"/>
    </location>
</feature>
<evidence type="ECO:0000256" key="7">
    <source>
        <dbReference type="ARBA" id="ARBA00022989"/>
    </source>
</evidence>
<evidence type="ECO:0000256" key="5">
    <source>
        <dbReference type="ARBA" id="ARBA00022519"/>
    </source>
</evidence>
<evidence type="ECO:0000256" key="8">
    <source>
        <dbReference type="ARBA" id="ARBA00023136"/>
    </source>
</evidence>
<comment type="function">
    <text evidence="9">Part of the ABC transporter complex LsrABCD involved in autoinducer 2 (AI-2) import. Probably responsible for the translocation of the substrate across the membrane.</text>
</comment>
<feature type="transmembrane region" description="Helical" evidence="11">
    <location>
        <begin position="37"/>
        <end position="59"/>
    </location>
</feature>
<proteinExistence type="predicted"/>
<evidence type="ECO:0000256" key="4">
    <source>
        <dbReference type="ARBA" id="ARBA00022475"/>
    </source>
</evidence>
<feature type="transmembrane region" description="Helical" evidence="11">
    <location>
        <begin position="284"/>
        <end position="303"/>
    </location>
</feature>
<evidence type="ECO:0000256" key="1">
    <source>
        <dbReference type="ARBA" id="ARBA00004651"/>
    </source>
</evidence>
<comment type="caution">
    <text evidence="12">The sequence shown here is derived from an EMBL/GenBank/DDBJ whole genome shotgun (WGS) entry which is preliminary data.</text>
</comment>
<evidence type="ECO:0000256" key="9">
    <source>
        <dbReference type="ARBA" id="ARBA00025439"/>
    </source>
</evidence>
<feature type="transmembrane region" description="Helical" evidence="11">
    <location>
        <begin position="66"/>
        <end position="85"/>
    </location>
</feature>
<keyword evidence="3" id="KW-0813">Transport</keyword>
<accession>A0A9X3WLP5</accession>
<evidence type="ECO:0000256" key="3">
    <source>
        <dbReference type="ARBA" id="ARBA00022448"/>
    </source>
</evidence>
<dbReference type="Proteomes" id="UP001145072">
    <property type="component" value="Unassembled WGS sequence"/>
</dbReference>
<keyword evidence="5" id="KW-0997">Cell inner membrane</keyword>
<evidence type="ECO:0000256" key="2">
    <source>
        <dbReference type="ARBA" id="ARBA00011262"/>
    </source>
</evidence>
<feature type="transmembrane region" description="Helical" evidence="11">
    <location>
        <begin position="155"/>
        <end position="176"/>
    </location>
</feature>
<evidence type="ECO:0000256" key="11">
    <source>
        <dbReference type="SAM" id="Phobius"/>
    </source>
</evidence>
<dbReference type="GO" id="GO:0022857">
    <property type="term" value="F:transmembrane transporter activity"/>
    <property type="evidence" value="ECO:0007669"/>
    <property type="project" value="InterPro"/>
</dbReference>
<feature type="transmembrane region" description="Helical" evidence="11">
    <location>
        <begin position="207"/>
        <end position="225"/>
    </location>
</feature>